<dbReference type="Proteomes" id="UP000544090">
    <property type="component" value="Unassembled WGS sequence"/>
</dbReference>
<dbReference type="SUPFAM" id="SSF54427">
    <property type="entry name" value="NTF2-like"/>
    <property type="match status" value="1"/>
</dbReference>
<evidence type="ECO:0000313" key="2">
    <source>
        <dbReference type="EMBL" id="NKX53017.1"/>
    </source>
</evidence>
<keyword evidence="3" id="KW-1185">Reference proteome</keyword>
<comment type="caution">
    <text evidence="2">The sequence shown here is derived from an EMBL/GenBank/DDBJ whole genome shotgun (WGS) entry which is preliminary data.</text>
</comment>
<dbReference type="InterPro" id="IPR032710">
    <property type="entry name" value="NTF2-like_dom_sf"/>
</dbReference>
<dbReference type="RefSeq" id="WP_168484375.1">
    <property type="nucleotide sequence ID" value="NZ_JAAZSQ010000001.1"/>
</dbReference>
<evidence type="ECO:0000259" key="1">
    <source>
        <dbReference type="Pfam" id="PF12680"/>
    </source>
</evidence>
<dbReference type="Gene3D" id="3.10.450.50">
    <property type="match status" value="1"/>
</dbReference>
<feature type="domain" description="SnoaL-like" evidence="1">
    <location>
        <begin position="8"/>
        <end position="107"/>
    </location>
</feature>
<dbReference type="Pfam" id="PF12680">
    <property type="entry name" value="SnoaL_2"/>
    <property type="match status" value="1"/>
</dbReference>
<organism evidence="2 3">
    <name type="scientific">Arthrobacter mobilis</name>
    <dbReference type="NCBI Taxonomy" id="2724944"/>
    <lineage>
        <taxon>Bacteria</taxon>
        <taxon>Bacillati</taxon>
        <taxon>Actinomycetota</taxon>
        <taxon>Actinomycetes</taxon>
        <taxon>Micrococcales</taxon>
        <taxon>Micrococcaceae</taxon>
        <taxon>Arthrobacter</taxon>
    </lineage>
</organism>
<evidence type="ECO:0000313" key="3">
    <source>
        <dbReference type="Proteomes" id="UP000544090"/>
    </source>
</evidence>
<sequence>MSPRKDVVEAYIEGFRRGDHELILSCLTEDVVWVLHGYTTLTGKDAFDKEIENAAFTGKPTLTIDQLIEEGDTVVAVGSGQADRREGGTLNFVFSDVFTFTGHKISRLETFQVNLD</sequence>
<accession>A0A7X6K2B5</accession>
<dbReference type="EMBL" id="JAAZSQ010000001">
    <property type="protein sequence ID" value="NKX53017.1"/>
    <property type="molecule type" value="Genomic_DNA"/>
</dbReference>
<dbReference type="InterPro" id="IPR037401">
    <property type="entry name" value="SnoaL-like"/>
</dbReference>
<gene>
    <name evidence="2" type="ORF">HGG74_00405</name>
</gene>
<reference evidence="2 3" key="1">
    <citation type="submission" date="2020-04" db="EMBL/GenBank/DDBJ databases">
        <title>Arthrobacter sp. nov.</title>
        <authorList>
            <person name="Liu S."/>
        </authorList>
    </citation>
    <scope>NUCLEOTIDE SEQUENCE [LARGE SCALE GENOMIC DNA]</scope>
    <source>
        <strain evidence="2 3">E918</strain>
    </source>
</reference>
<name>A0A7X6K2B5_9MICC</name>
<dbReference type="AlphaFoldDB" id="A0A7X6K2B5"/>
<protein>
    <submittedName>
        <fullName evidence="2">Nuclear transport factor 2 family protein</fullName>
    </submittedName>
</protein>
<proteinExistence type="predicted"/>